<keyword evidence="4" id="KW-1185">Reference proteome</keyword>
<evidence type="ECO:0000256" key="2">
    <source>
        <dbReference type="ARBA" id="ARBA00023274"/>
    </source>
</evidence>
<evidence type="ECO:0000313" key="4">
    <source>
        <dbReference type="Proteomes" id="UP000700334"/>
    </source>
</evidence>
<keyword evidence="1 3" id="KW-0689">Ribosomal protein</keyword>
<accession>A0A8J6DPC7</accession>
<reference evidence="3" key="1">
    <citation type="journal article" date="2021" name="Evol. Appl.">
        <title>The genome of the Pyrenean desman and the effects of bottlenecks and inbreeding on the genomic landscape of an endangered species.</title>
        <authorList>
            <person name="Escoda L."/>
            <person name="Castresana J."/>
        </authorList>
    </citation>
    <scope>NUCLEOTIDE SEQUENCE</scope>
    <source>
        <strain evidence="3">IBE-C5619</strain>
    </source>
</reference>
<dbReference type="GO" id="GO:0003735">
    <property type="term" value="F:structural constituent of ribosome"/>
    <property type="evidence" value="ECO:0007669"/>
    <property type="project" value="InterPro"/>
</dbReference>
<organism evidence="3 4">
    <name type="scientific">Galemys pyrenaicus</name>
    <name type="common">Iberian desman</name>
    <name type="synonym">Pyrenean desman</name>
    <dbReference type="NCBI Taxonomy" id="202257"/>
    <lineage>
        <taxon>Eukaryota</taxon>
        <taxon>Metazoa</taxon>
        <taxon>Chordata</taxon>
        <taxon>Craniata</taxon>
        <taxon>Vertebrata</taxon>
        <taxon>Euteleostomi</taxon>
        <taxon>Mammalia</taxon>
        <taxon>Eutheria</taxon>
        <taxon>Laurasiatheria</taxon>
        <taxon>Eulipotyphla</taxon>
        <taxon>Talpidae</taxon>
        <taxon>Galemys</taxon>
    </lineage>
</organism>
<dbReference type="GO" id="GO:0006412">
    <property type="term" value="P:translation"/>
    <property type="evidence" value="ECO:0007669"/>
    <property type="project" value="InterPro"/>
</dbReference>
<dbReference type="Gene3D" id="6.10.250.3260">
    <property type="match status" value="1"/>
</dbReference>
<dbReference type="Pfam" id="PF01157">
    <property type="entry name" value="Ribosomal_L21e"/>
    <property type="match status" value="1"/>
</dbReference>
<gene>
    <name evidence="3" type="ORF">J0S82_015279</name>
</gene>
<dbReference type="AlphaFoldDB" id="A0A8J6DPC7"/>
<dbReference type="InterPro" id="IPR001147">
    <property type="entry name" value="Ribosomal_eL21"/>
</dbReference>
<sequence length="96" mass="11128">MATYMQISKQAVSKAVNKQVQSKILDKRMNVCIEHIKHSKSQDSVLKCVKKLIRKKRKPNKGTWVQVKHQPAPPRAVYFVRAHGKELETIPYESMK</sequence>
<dbReference type="InterPro" id="IPR036948">
    <property type="entry name" value="Ribosomal_eL21_sf"/>
</dbReference>
<comment type="caution">
    <text evidence="3">The sequence shown here is derived from an EMBL/GenBank/DDBJ whole genome shotgun (WGS) entry which is preliminary data.</text>
</comment>
<evidence type="ECO:0000313" key="3">
    <source>
        <dbReference type="EMBL" id="KAG8516997.1"/>
    </source>
</evidence>
<name>A0A8J6DPC7_GALPY</name>
<dbReference type="Proteomes" id="UP000700334">
    <property type="component" value="Unassembled WGS sequence"/>
</dbReference>
<keyword evidence="2" id="KW-0687">Ribonucleoprotein</keyword>
<dbReference type="GO" id="GO:1990904">
    <property type="term" value="C:ribonucleoprotein complex"/>
    <property type="evidence" value="ECO:0007669"/>
    <property type="project" value="UniProtKB-KW"/>
</dbReference>
<proteinExistence type="predicted"/>
<dbReference type="EMBL" id="JAGFMF010011662">
    <property type="protein sequence ID" value="KAG8516997.1"/>
    <property type="molecule type" value="Genomic_DNA"/>
</dbReference>
<dbReference type="GO" id="GO:0005840">
    <property type="term" value="C:ribosome"/>
    <property type="evidence" value="ECO:0007669"/>
    <property type="project" value="UniProtKB-KW"/>
</dbReference>
<dbReference type="Gene3D" id="2.30.30.70">
    <property type="entry name" value="Ribosomal protein L21"/>
    <property type="match status" value="1"/>
</dbReference>
<dbReference type="OrthoDB" id="1539250at2759"/>
<evidence type="ECO:0000256" key="1">
    <source>
        <dbReference type="ARBA" id="ARBA00022980"/>
    </source>
</evidence>
<protein>
    <submittedName>
        <fullName evidence="3">60S ribosomal protein L21</fullName>
    </submittedName>
</protein>
<dbReference type="PANTHER" id="PTHR20981">
    <property type="entry name" value="60S RIBOSOMAL PROTEIN L21"/>
    <property type="match status" value="1"/>
</dbReference>